<dbReference type="AlphaFoldDB" id="A0AAU8FPU0"/>
<sequence>MLVVIASVLLTTCSNEKVKVEPPKDDETDTIFPQPVQKAFTDITAVHALPNFNNLLGGSANYIVDLHIEDWLSGSVSVPDYGRMLPKAAALQMIAIGGGMTAGAQNGGLYRQGQLGAYPNLVAKQLGMVDFITPAFGKSEANGTGFFLLTDNAFPSFNKVTNNLTTIIPGS</sequence>
<name>A0AAU8FPU0_9BACT</name>
<dbReference type="EMBL" id="CP159289">
    <property type="protein sequence ID" value="XCH26632.1"/>
    <property type="molecule type" value="Genomic_DNA"/>
</dbReference>
<accession>A0AAU8FPU0</accession>
<gene>
    <name evidence="1" type="ORF">ABV298_09640</name>
</gene>
<reference evidence="1" key="1">
    <citation type="submission" date="2024-06" db="EMBL/GenBank/DDBJ databases">
        <title>Sequencing and assembly of the genome of Dyadobacter sp. strain 676, a symbiont of Cyamopsis tetragonoloba.</title>
        <authorList>
            <person name="Guro P."/>
            <person name="Sazanova A."/>
            <person name="Kuznetsova I."/>
            <person name="Belimov A."/>
            <person name="Safronova V."/>
        </authorList>
    </citation>
    <scope>NUCLEOTIDE SEQUENCE</scope>
    <source>
        <strain evidence="1">676</strain>
    </source>
</reference>
<protein>
    <submittedName>
        <fullName evidence="1">Uncharacterized protein</fullName>
    </submittedName>
</protein>
<organism evidence="1">
    <name type="scientific">Dyadobacter sp. 676</name>
    <dbReference type="NCBI Taxonomy" id="3088362"/>
    <lineage>
        <taxon>Bacteria</taxon>
        <taxon>Pseudomonadati</taxon>
        <taxon>Bacteroidota</taxon>
        <taxon>Cytophagia</taxon>
        <taxon>Cytophagales</taxon>
        <taxon>Spirosomataceae</taxon>
        <taxon>Dyadobacter</taxon>
    </lineage>
</organism>
<proteinExistence type="predicted"/>
<evidence type="ECO:0000313" key="1">
    <source>
        <dbReference type="EMBL" id="XCH26632.1"/>
    </source>
</evidence>
<dbReference type="RefSeq" id="WP_353721916.1">
    <property type="nucleotide sequence ID" value="NZ_CP159289.1"/>
</dbReference>